<evidence type="ECO:0000259" key="4">
    <source>
        <dbReference type="Pfam" id="PF07987"/>
    </source>
</evidence>
<keyword evidence="6" id="KW-1185">Reference proteome</keyword>
<reference evidence="5 6" key="1">
    <citation type="submission" date="2017-10" db="EMBL/GenBank/DDBJ databases">
        <title>Sequencing the genomes of 1000 actinobacteria strains.</title>
        <authorList>
            <person name="Klenk H.-P."/>
        </authorList>
    </citation>
    <scope>NUCLEOTIDE SEQUENCE [LARGE SCALE GENOMIC DNA]</scope>
    <source>
        <strain evidence="5 6">DSM 20688</strain>
    </source>
</reference>
<gene>
    <name evidence="5" type="ORF">ATK06_0712</name>
</gene>
<accession>A0A2A9DMP5</accession>
<feature type="compositionally biased region" description="Low complexity" evidence="1">
    <location>
        <begin position="173"/>
        <end position="185"/>
    </location>
</feature>
<feature type="chain" id="PRO_5012450871" evidence="3">
    <location>
        <begin position="23"/>
        <end position="213"/>
    </location>
</feature>
<dbReference type="STRING" id="1724.GCA_001044175_00011"/>
<dbReference type="Gene3D" id="2.60.40.2230">
    <property type="entry name" value="Uncharacterised protein YcnI-like PF07987, DUF1775"/>
    <property type="match status" value="1"/>
</dbReference>
<dbReference type="InterPro" id="IPR012533">
    <property type="entry name" value="YcnI-copper_dom"/>
</dbReference>
<dbReference type="CDD" id="cd08545">
    <property type="entry name" value="YcnI_like"/>
    <property type="match status" value="1"/>
</dbReference>
<dbReference type="EMBL" id="PDJF01000001">
    <property type="protein sequence ID" value="PFG27636.1"/>
    <property type="molecule type" value="Genomic_DNA"/>
</dbReference>
<keyword evidence="2" id="KW-0472">Membrane</keyword>
<proteinExistence type="predicted"/>
<dbReference type="OrthoDB" id="9810871at2"/>
<name>A0A2A9DMP5_9CORY</name>
<dbReference type="RefSeq" id="WP_098388847.1">
    <property type="nucleotide sequence ID" value="NZ_LS483464.1"/>
</dbReference>
<keyword evidence="2" id="KW-0812">Transmembrane</keyword>
<feature type="signal peptide" evidence="3">
    <location>
        <begin position="1"/>
        <end position="22"/>
    </location>
</feature>
<evidence type="ECO:0000256" key="1">
    <source>
        <dbReference type="SAM" id="MobiDB-lite"/>
    </source>
</evidence>
<dbReference type="Proteomes" id="UP000221653">
    <property type="component" value="Unassembled WGS sequence"/>
</dbReference>
<dbReference type="Pfam" id="PF07987">
    <property type="entry name" value="DUF1775"/>
    <property type="match status" value="1"/>
</dbReference>
<evidence type="ECO:0000313" key="5">
    <source>
        <dbReference type="EMBL" id="PFG27636.1"/>
    </source>
</evidence>
<keyword evidence="2" id="KW-1133">Transmembrane helix</keyword>
<evidence type="ECO:0000256" key="3">
    <source>
        <dbReference type="SAM" id="SignalP"/>
    </source>
</evidence>
<comment type="caution">
    <text evidence="5">The sequence shown here is derived from an EMBL/GenBank/DDBJ whole genome shotgun (WGS) entry which is preliminary data.</text>
</comment>
<feature type="transmembrane region" description="Helical" evidence="2">
    <location>
        <begin position="187"/>
        <end position="210"/>
    </location>
</feature>
<evidence type="ECO:0000256" key="2">
    <source>
        <dbReference type="SAM" id="Phobius"/>
    </source>
</evidence>
<feature type="compositionally biased region" description="Basic and acidic residues" evidence="1">
    <location>
        <begin position="154"/>
        <end position="172"/>
    </location>
</feature>
<feature type="domain" description="YncI copper-binding" evidence="4">
    <location>
        <begin position="23"/>
        <end position="150"/>
    </location>
</feature>
<feature type="region of interest" description="Disordered" evidence="1">
    <location>
        <begin position="151"/>
        <end position="185"/>
    </location>
</feature>
<dbReference type="AlphaFoldDB" id="A0A2A9DMP5"/>
<evidence type="ECO:0000313" key="6">
    <source>
        <dbReference type="Proteomes" id="UP000221653"/>
    </source>
</evidence>
<protein>
    <submittedName>
        <fullName evidence="5">Uncharacterized protein YcnI</fullName>
    </submittedName>
</protein>
<dbReference type="InterPro" id="IPR038507">
    <property type="entry name" value="YcnI-like_sf"/>
</dbReference>
<sequence length="213" mass="21747">MKKIAAVAAVTVVLANPVAASAHVSAEPSEAAAGTFSTISFGIPHGCDGSATTALTFAIPDGVEKVKPNVNPAWDITLDQQNDRVTSVTYKAKTPLPDTLRDSVALTVKPAESAAGQALLFPVTQACEQGEIVWDAADHSEKHPAPAVQITAKQGDEHSHGGHSHEGHESHEAAAPAESPAAESSPLAGWGVGLGAVGVLLGLAALIVALRRR</sequence>
<keyword evidence="3" id="KW-0732">Signal</keyword>
<organism evidence="5 6">
    <name type="scientific">Corynebacterium renale</name>
    <dbReference type="NCBI Taxonomy" id="1724"/>
    <lineage>
        <taxon>Bacteria</taxon>
        <taxon>Bacillati</taxon>
        <taxon>Actinomycetota</taxon>
        <taxon>Actinomycetes</taxon>
        <taxon>Mycobacteriales</taxon>
        <taxon>Corynebacteriaceae</taxon>
        <taxon>Corynebacterium</taxon>
    </lineage>
</organism>